<accession>A0A1X1R7Z5</accession>
<dbReference type="Proteomes" id="UP000193484">
    <property type="component" value="Unassembled WGS sequence"/>
</dbReference>
<dbReference type="RefSeq" id="WP_085097597.1">
    <property type="nucleotide sequence ID" value="NZ_AP022603.1"/>
</dbReference>
<protein>
    <submittedName>
        <fullName evidence="1">Uncharacterized protein</fullName>
    </submittedName>
</protein>
<gene>
    <name evidence="1" type="ORF">AWC04_14045</name>
</gene>
<keyword evidence="2" id="KW-1185">Reference proteome</keyword>
<dbReference type="STRING" id="1793.AWC04_14045"/>
<sequence length="622" mass="67948">MAADLLDEFARWVDAHRTPDADNVVNSVDTFLSWWDGAGRGDLSSLGEEHLREFLLRWCPRHLSAAPEESAQICGALADFIDFLAETRRLPRRAAPLARVTLDLADAMQAAMADPSNWGMSKTLFAGIVGAESMSEDELRAALARRVEEHNALPLEQRRAATDAFFDAPPAALELPFLHVPPPEAEVAAAAASAELPARIQALRDYLGENGKTLTAKGNLKLADGRALVEILDTGDEMDPAFGDRIYRTRSTADLSYLSYLLAVADAAGAVRVVNNRLVPVKAWARRAPVDAASKLFDTVLEYGVMSMNSHATGFYGEMHDFLDDGVPHWLSRLLDPGLALPFDKLLELHQHMLSQQLDGYTAEYYQYEGGLARDLSRIVSVLALTGAVAWTDRTQTQSKWGPAYDTGGTITMTALGRHALPPLLPAAGIELRSAEDVTDLELADLIDVMADVPHEQHSALLQQWRPALTATERAALVSALIAEADDAHTRLVGLRLLGMFDTAVAESQMRQLLDSTAAGHAAIWLLEEGLADADSVSGFITPAVLLDMLSLLVDEPDELCRLFLAGHHPEDALEFFWRHRAPETAEVLDILGRHLPDAKLAKQARKAAMRHRSWIANRGLG</sequence>
<dbReference type="OrthoDB" id="3578774at2"/>
<dbReference type="EMBL" id="LQOJ01000047">
    <property type="protein sequence ID" value="ORV01106.1"/>
    <property type="molecule type" value="Genomic_DNA"/>
</dbReference>
<dbReference type="AlphaFoldDB" id="A0A1X1R7Z5"/>
<comment type="caution">
    <text evidence="1">The sequence shown here is derived from an EMBL/GenBank/DDBJ whole genome shotgun (WGS) entry which is preliminary data.</text>
</comment>
<organism evidence="1 2">
    <name type="scientific">Mycolicibacterium fallax</name>
    <name type="common">Mycobacterium fallax</name>
    <dbReference type="NCBI Taxonomy" id="1793"/>
    <lineage>
        <taxon>Bacteria</taxon>
        <taxon>Bacillati</taxon>
        <taxon>Actinomycetota</taxon>
        <taxon>Actinomycetes</taxon>
        <taxon>Mycobacteriales</taxon>
        <taxon>Mycobacteriaceae</taxon>
        <taxon>Mycolicibacterium</taxon>
    </lineage>
</organism>
<reference evidence="1 2" key="1">
    <citation type="submission" date="2016-01" db="EMBL/GenBank/DDBJ databases">
        <title>The new phylogeny of the genus Mycobacterium.</title>
        <authorList>
            <person name="Tarcisio F."/>
            <person name="Conor M."/>
            <person name="Antonella G."/>
            <person name="Elisabetta G."/>
            <person name="Giulia F.S."/>
            <person name="Sara T."/>
            <person name="Anna F."/>
            <person name="Clotilde B."/>
            <person name="Roberto B."/>
            <person name="Veronica D.S."/>
            <person name="Fabio R."/>
            <person name="Monica P."/>
            <person name="Olivier J."/>
            <person name="Enrico T."/>
            <person name="Nicola S."/>
        </authorList>
    </citation>
    <scope>NUCLEOTIDE SEQUENCE [LARGE SCALE GENOMIC DNA]</scope>
    <source>
        <strain evidence="1 2">DSM 44179</strain>
    </source>
</reference>
<name>A0A1X1R7Z5_MYCFA</name>
<proteinExistence type="predicted"/>
<evidence type="ECO:0000313" key="2">
    <source>
        <dbReference type="Proteomes" id="UP000193484"/>
    </source>
</evidence>
<evidence type="ECO:0000313" key="1">
    <source>
        <dbReference type="EMBL" id="ORV01106.1"/>
    </source>
</evidence>